<organism evidence="3 4">
    <name type="scientific">Enterococcus larvae</name>
    <dbReference type="NCBI Taxonomy" id="2794352"/>
    <lineage>
        <taxon>Bacteria</taxon>
        <taxon>Bacillati</taxon>
        <taxon>Bacillota</taxon>
        <taxon>Bacilli</taxon>
        <taxon>Lactobacillales</taxon>
        <taxon>Enterococcaceae</taxon>
        <taxon>Enterococcus</taxon>
    </lineage>
</organism>
<dbReference type="PROSITE" id="PS51756">
    <property type="entry name" value="LXG"/>
    <property type="match status" value="1"/>
</dbReference>
<dbReference type="RefSeq" id="WP_209557069.1">
    <property type="nucleotide sequence ID" value="NZ_JAEDXU010000003.1"/>
</dbReference>
<evidence type="ECO:0000259" key="2">
    <source>
        <dbReference type="PROSITE" id="PS51756"/>
    </source>
</evidence>
<proteinExistence type="inferred from homology"/>
<name>A0ABS4CKE3_9ENTE</name>
<gene>
    <name evidence="3" type="ORF">I6N96_08150</name>
</gene>
<reference evidence="3 4" key="1">
    <citation type="submission" date="2020-12" db="EMBL/GenBank/DDBJ databases">
        <title>Vagococcus allomyrinae sp. nov. and Enterococcus lavae sp. nov., isolated from the larvae of Allomyrina dichotoma.</title>
        <authorList>
            <person name="Lee S.D."/>
        </authorList>
    </citation>
    <scope>NUCLEOTIDE SEQUENCE [LARGE SCALE GENOMIC DNA]</scope>
    <source>
        <strain evidence="3 4">BWM-S5</strain>
    </source>
</reference>
<dbReference type="InterPro" id="IPR006829">
    <property type="entry name" value="LXG_dom"/>
</dbReference>
<dbReference type="EMBL" id="JAEDXU010000003">
    <property type="protein sequence ID" value="MBP1046254.1"/>
    <property type="molecule type" value="Genomic_DNA"/>
</dbReference>
<dbReference type="PANTHER" id="PTHR34976:SF1">
    <property type="entry name" value="TOXIN BC_0920"/>
    <property type="match status" value="1"/>
</dbReference>
<accession>A0ABS4CKE3</accession>
<evidence type="ECO:0000313" key="4">
    <source>
        <dbReference type="Proteomes" id="UP000673375"/>
    </source>
</evidence>
<dbReference type="Proteomes" id="UP000673375">
    <property type="component" value="Unassembled WGS sequence"/>
</dbReference>
<dbReference type="Pfam" id="PF04740">
    <property type="entry name" value="LXG"/>
    <property type="match status" value="1"/>
</dbReference>
<keyword evidence="4" id="KW-1185">Reference proteome</keyword>
<evidence type="ECO:0000256" key="1">
    <source>
        <dbReference type="ARBA" id="ARBA00034117"/>
    </source>
</evidence>
<comment type="similarity">
    <text evidence="1">In the N-terminal section; belongs to the LXG family.</text>
</comment>
<evidence type="ECO:0000313" key="3">
    <source>
        <dbReference type="EMBL" id="MBP1046254.1"/>
    </source>
</evidence>
<comment type="caution">
    <text evidence="3">The sequence shown here is derived from an EMBL/GenBank/DDBJ whole genome shotgun (WGS) entry which is preliminary data.</text>
</comment>
<dbReference type="InterPro" id="IPR051768">
    <property type="entry name" value="Bact_secretion_toxin"/>
</dbReference>
<dbReference type="PANTHER" id="PTHR34976">
    <property type="entry name" value="RIBONUCLEASE YQCG-RELATED"/>
    <property type="match status" value="1"/>
</dbReference>
<protein>
    <recommendedName>
        <fullName evidence="2">LXG domain-containing protein</fullName>
    </recommendedName>
</protein>
<sequence length="358" mass="39734">MGLSFFVEEIQEQTNEAIKLANEYIKHANMLRNSIDSFLSAPLSGKAYDSAKNYFMTVYPPISNALILAAESLIEAHENFLIRYQEVVGEGDIEEDRLRDQIQQGQNLLRSYTEVLDSLDESSQPLEQAYMCTQEAIRKLEEKLENLYLFNSISSVIFSEAEANLDNLDRGIALLNNSEAWNPASGTFDIMKLDMAWAKPVNDAWKKRQKRVDATILAEALSKGNTEHTVEVTVDDHGNPSYYVYWNGKMNMKLTLELARLMAEFRLAEYPMLMDSSEAKSYSVIATTSVIVDNTQFAIHGVIDLGKSLAIGCGMNPATGEAARLLVRMNDTVITEALTTISAAASELLAGGSIDEGN</sequence>
<feature type="domain" description="LXG" evidence="2">
    <location>
        <begin position="1"/>
        <end position="218"/>
    </location>
</feature>